<reference evidence="1 2" key="1">
    <citation type="submission" date="2023-07" db="EMBL/GenBank/DDBJ databases">
        <title>Functional and genomic diversity of the sorghum phyllosphere microbiome.</title>
        <authorList>
            <person name="Shade A."/>
        </authorList>
    </citation>
    <scope>NUCLEOTIDE SEQUENCE [LARGE SCALE GENOMIC DNA]</scope>
    <source>
        <strain evidence="1 2">SORGH_AS_1126</strain>
    </source>
</reference>
<sequence length="90" mass="9648">MLAARFSRYLREKVSSLTKLDMRRELAFGQSPPLRGEMSGRTEGGMLPLPTGSLNQVITVGASRPVCFLIPAIVSAAAIRSASASWVSIL</sequence>
<evidence type="ECO:0000313" key="2">
    <source>
        <dbReference type="Proteomes" id="UP001224781"/>
    </source>
</evidence>
<gene>
    <name evidence="1" type="ORF">QE408_004183</name>
</gene>
<dbReference type="EMBL" id="JAUTBL010000002">
    <property type="protein sequence ID" value="MDQ1187040.1"/>
    <property type="molecule type" value="Genomic_DNA"/>
</dbReference>
<keyword evidence="2" id="KW-1185">Reference proteome</keyword>
<accession>A0ABU0UPY8</accession>
<organism evidence="1 2">
    <name type="scientific">Agrobacterium larrymoorei</name>
    <dbReference type="NCBI Taxonomy" id="160699"/>
    <lineage>
        <taxon>Bacteria</taxon>
        <taxon>Pseudomonadati</taxon>
        <taxon>Pseudomonadota</taxon>
        <taxon>Alphaproteobacteria</taxon>
        <taxon>Hyphomicrobiales</taxon>
        <taxon>Rhizobiaceae</taxon>
        <taxon>Rhizobium/Agrobacterium group</taxon>
        <taxon>Agrobacterium</taxon>
    </lineage>
</organism>
<proteinExistence type="predicted"/>
<comment type="caution">
    <text evidence="1">The sequence shown here is derived from an EMBL/GenBank/DDBJ whole genome shotgun (WGS) entry which is preliminary data.</text>
</comment>
<dbReference type="Proteomes" id="UP001224781">
    <property type="component" value="Unassembled WGS sequence"/>
</dbReference>
<name>A0ABU0UPY8_9HYPH</name>
<protein>
    <submittedName>
        <fullName evidence="1">Uncharacterized protein</fullName>
    </submittedName>
</protein>
<evidence type="ECO:0000313" key="1">
    <source>
        <dbReference type="EMBL" id="MDQ1187040.1"/>
    </source>
</evidence>